<dbReference type="EMBL" id="JAJAQI010000002">
    <property type="protein sequence ID" value="MCB4820593.1"/>
    <property type="molecule type" value="Genomic_DNA"/>
</dbReference>
<comment type="subcellular location">
    <subcellularLocation>
        <location evidence="1">Membrane</location>
        <topology evidence="1">Multi-pass membrane protein</topology>
    </subcellularLocation>
</comment>
<dbReference type="PANTHER" id="PTHR37422:SF13">
    <property type="entry name" value="LIPOPOLYSACCHARIDE BIOSYNTHESIS PROTEIN PA4999-RELATED"/>
    <property type="match status" value="1"/>
</dbReference>
<evidence type="ECO:0000256" key="2">
    <source>
        <dbReference type="ARBA" id="ARBA00022692"/>
    </source>
</evidence>
<name>A0A9X1IBA6_9PROT</name>
<keyword evidence="4 5" id="KW-0472">Membrane</keyword>
<dbReference type="AlphaFoldDB" id="A0A9X1IBA6"/>
<feature type="transmembrane region" description="Helical" evidence="5">
    <location>
        <begin position="193"/>
        <end position="212"/>
    </location>
</feature>
<keyword evidence="3 5" id="KW-1133">Transmembrane helix</keyword>
<evidence type="ECO:0000259" key="6">
    <source>
        <dbReference type="Pfam" id="PF04932"/>
    </source>
</evidence>
<sequence length="420" mass="41953">MGPPGQGSRGAAPLAAGAGLLAATLHFAGALKSVPGLAALPIDLTLLAALLLLPVLGLLLLARAWEVRPALAGPLLAAALLLLWLVLAGGWSASRAVLAEKLPQLVLLGPAMLLAGVLVGADGPTLRRFSAAVILIGLTVGAATAWGLLTGQVVLGGAVGADPAKLRVQYQLAGLAIACAAGLAALRAMEARGAVRLGWVLVTLALALAVLLPGGRAALLGLLLAVAGAPAVLLCLRGRPGAALAWLTLAAALGLAGLVALRSMPGADLGLRTLERLFGDPATATPARLILWGEALRWGGLAAPFGLGTGAFTLAAGSGDARALHPHNHALEALAEGGLPGLLLWGAAFGGGVAVALREARRVAPGRVARIAALTLPIALTTMVSTDLGNRMVWFGLGLLLSLAVEARPRGAAEGRRPYV</sequence>
<organism evidence="7 8">
    <name type="scientific">Roseicella aerolata</name>
    <dbReference type="NCBI Taxonomy" id="2883479"/>
    <lineage>
        <taxon>Bacteria</taxon>
        <taxon>Pseudomonadati</taxon>
        <taxon>Pseudomonadota</taxon>
        <taxon>Alphaproteobacteria</taxon>
        <taxon>Acetobacterales</taxon>
        <taxon>Roseomonadaceae</taxon>
        <taxon>Roseicella</taxon>
    </lineage>
</organism>
<proteinExistence type="predicted"/>
<evidence type="ECO:0000256" key="5">
    <source>
        <dbReference type="SAM" id="Phobius"/>
    </source>
</evidence>
<reference evidence="7" key="1">
    <citation type="submission" date="2021-10" db="EMBL/GenBank/DDBJ databases">
        <title>Roseicella aerolatum sp. nov., isolated from aerosols of e-waste dismantling site.</title>
        <authorList>
            <person name="Qin T."/>
        </authorList>
    </citation>
    <scope>NUCLEOTIDE SEQUENCE</scope>
    <source>
        <strain evidence="7">GB24</strain>
    </source>
</reference>
<feature type="domain" description="O-antigen ligase-related" evidence="6">
    <location>
        <begin position="202"/>
        <end position="345"/>
    </location>
</feature>
<dbReference type="InterPro" id="IPR051533">
    <property type="entry name" value="WaaL-like"/>
</dbReference>
<feature type="transmembrane region" description="Helical" evidence="5">
    <location>
        <begin position="243"/>
        <end position="261"/>
    </location>
</feature>
<keyword evidence="8" id="KW-1185">Reference proteome</keyword>
<dbReference type="GO" id="GO:0016874">
    <property type="term" value="F:ligase activity"/>
    <property type="evidence" value="ECO:0007669"/>
    <property type="project" value="UniProtKB-KW"/>
</dbReference>
<gene>
    <name evidence="7" type="ORF">LHA35_02460</name>
</gene>
<dbReference type="GO" id="GO:0016020">
    <property type="term" value="C:membrane"/>
    <property type="evidence" value="ECO:0007669"/>
    <property type="project" value="UniProtKB-SubCell"/>
</dbReference>
<feature type="transmembrane region" description="Helical" evidence="5">
    <location>
        <begin position="168"/>
        <end position="186"/>
    </location>
</feature>
<evidence type="ECO:0000313" key="7">
    <source>
        <dbReference type="EMBL" id="MCB4820593.1"/>
    </source>
</evidence>
<feature type="transmembrane region" description="Helical" evidence="5">
    <location>
        <begin position="105"/>
        <end position="122"/>
    </location>
</feature>
<feature type="transmembrane region" description="Helical" evidence="5">
    <location>
        <begin position="218"/>
        <end position="236"/>
    </location>
</feature>
<feature type="transmembrane region" description="Helical" evidence="5">
    <location>
        <begin position="40"/>
        <end position="62"/>
    </location>
</feature>
<comment type="caution">
    <text evidence="7">The sequence shown here is derived from an EMBL/GenBank/DDBJ whole genome shotgun (WGS) entry which is preliminary data.</text>
</comment>
<dbReference type="InterPro" id="IPR007016">
    <property type="entry name" value="O-antigen_ligase-rel_domated"/>
</dbReference>
<dbReference type="PANTHER" id="PTHR37422">
    <property type="entry name" value="TEICHURONIC ACID BIOSYNTHESIS PROTEIN TUAE"/>
    <property type="match status" value="1"/>
</dbReference>
<feature type="transmembrane region" description="Helical" evidence="5">
    <location>
        <begin position="74"/>
        <end position="93"/>
    </location>
</feature>
<feature type="transmembrane region" description="Helical" evidence="5">
    <location>
        <begin position="129"/>
        <end position="148"/>
    </location>
</feature>
<keyword evidence="7" id="KW-0436">Ligase</keyword>
<accession>A0A9X1IBA6</accession>
<evidence type="ECO:0000256" key="4">
    <source>
        <dbReference type="ARBA" id="ARBA00023136"/>
    </source>
</evidence>
<evidence type="ECO:0000256" key="3">
    <source>
        <dbReference type="ARBA" id="ARBA00022989"/>
    </source>
</evidence>
<protein>
    <submittedName>
        <fullName evidence="7">O-antigen ligase domain-containing protein</fullName>
    </submittedName>
</protein>
<keyword evidence="2 5" id="KW-0812">Transmembrane</keyword>
<feature type="transmembrane region" description="Helical" evidence="5">
    <location>
        <begin position="369"/>
        <end position="386"/>
    </location>
</feature>
<evidence type="ECO:0000313" key="8">
    <source>
        <dbReference type="Proteomes" id="UP001139311"/>
    </source>
</evidence>
<dbReference type="Pfam" id="PF04932">
    <property type="entry name" value="Wzy_C"/>
    <property type="match status" value="1"/>
</dbReference>
<feature type="transmembrane region" description="Helical" evidence="5">
    <location>
        <begin position="338"/>
        <end position="357"/>
    </location>
</feature>
<dbReference type="RefSeq" id="WP_226604027.1">
    <property type="nucleotide sequence ID" value="NZ_JAJAQI010000002.1"/>
</dbReference>
<dbReference type="Proteomes" id="UP001139311">
    <property type="component" value="Unassembled WGS sequence"/>
</dbReference>
<evidence type="ECO:0000256" key="1">
    <source>
        <dbReference type="ARBA" id="ARBA00004141"/>
    </source>
</evidence>